<dbReference type="FunFam" id="1.10.287.130:FF:000002">
    <property type="entry name" value="Two-component osmosensing histidine kinase"/>
    <property type="match status" value="1"/>
</dbReference>
<evidence type="ECO:0000256" key="8">
    <source>
        <dbReference type="ARBA" id="ARBA00023012"/>
    </source>
</evidence>
<feature type="domain" description="HPt" evidence="16">
    <location>
        <begin position="641"/>
        <end position="734"/>
    </location>
</feature>
<dbReference type="SMART" id="SM00448">
    <property type="entry name" value="REC"/>
    <property type="match status" value="1"/>
</dbReference>
<evidence type="ECO:0000259" key="14">
    <source>
        <dbReference type="PROSITE" id="PS50109"/>
    </source>
</evidence>
<evidence type="ECO:0000256" key="4">
    <source>
        <dbReference type="ARBA" id="ARBA00022679"/>
    </source>
</evidence>
<keyword evidence="18" id="KW-1185">Reference proteome</keyword>
<feature type="coiled-coil region" evidence="13">
    <location>
        <begin position="5"/>
        <end position="127"/>
    </location>
</feature>
<evidence type="ECO:0000256" key="6">
    <source>
        <dbReference type="ARBA" id="ARBA00022777"/>
    </source>
</evidence>
<dbReference type="CDD" id="cd17546">
    <property type="entry name" value="REC_hyHK_CKI1_RcsC-like"/>
    <property type="match status" value="1"/>
</dbReference>
<dbReference type="PANTHER" id="PTHR45339:SF5">
    <property type="entry name" value="HISTIDINE KINASE"/>
    <property type="match status" value="1"/>
</dbReference>
<evidence type="ECO:0000256" key="11">
    <source>
        <dbReference type="PROSITE-ProRule" id="PRU00110"/>
    </source>
</evidence>
<comment type="catalytic activity">
    <reaction evidence="1">
        <text>ATP + protein L-histidine = ADP + protein N-phospho-L-histidine.</text>
        <dbReference type="EC" id="2.7.13.3"/>
    </reaction>
</comment>
<evidence type="ECO:0000256" key="7">
    <source>
        <dbReference type="ARBA" id="ARBA00022840"/>
    </source>
</evidence>
<dbReference type="SUPFAM" id="SSF55874">
    <property type="entry name" value="ATPase domain of HSP90 chaperone/DNA topoisomerase II/histidine kinase"/>
    <property type="match status" value="1"/>
</dbReference>
<dbReference type="Gene3D" id="3.40.50.2300">
    <property type="match status" value="1"/>
</dbReference>
<keyword evidence="4" id="KW-0808">Transferase</keyword>
<feature type="domain" description="Histidine kinase" evidence="14">
    <location>
        <begin position="134"/>
        <end position="354"/>
    </location>
</feature>
<feature type="modified residue" description="4-aspartylphosphate" evidence="12">
    <location>
        <position position="549"/>
    </location>
</feature>
<dbReference type="InterPro" id="IPR004358">
    <property type="entry name" value="Sig_transdc_His_kin-like_C"/>
</dbReference>
<dbReference type="InterPro" id="IPR036097">
    <property type="entry name" value="HisK_dim/P_sf"/>
</dbReference>
<reference evidence="17 18" key="1">
    <citation type="submission" date="2020-02" db="EMBL/GenBank/DDBJ databases">
        <authorList>
            <person name="Dziuba M."/>
            <person name="Kuznetsov B."/>
            <person name="Mardanov A."/>
            <person name="Ravin N."/>
            <person name="Grouzdev D."/>
        </authorList>
    </citation>
    <scope>NUCLEOTIDE SEQUENCE [LARGE SCALE GENOMIC DNA]</scope>
    <source>
        <strain evidence="17 18">SpK</strain>
    </source>
</reference>
<dbReference type="InterPro" id="IPR011006">
    <property type="entry name" value="CheY-like_superfamily"/>
</dbReference>
<dbReference type="GO" id="GO:0000155">
    <property type="term" value="F:phosphorelay sensor kinase activity"/>
    <property type="evidence" value="ECO:0007669"/>
    <property type="project" value="InterPro"/>
</dbReference>
<proteinExistence type="predicted"/>
<evidence type="ECO:0000259" key="15">
    <source>
        <dbReference type="PROSITE" id="PS50110"/>
    </source>
</evidence>
<evidence type="ECO:0000256" key="1">
    <source>
        <dbReference type="ARBA" id="ARBA00000085"/>
    </source>
</evidence>
<evidence type="ECO:0000256" key="2">
    <source>
        <dbReference type="ARBA" id="ARBA00012438"/>
    </source>
</evidence>
<feature type="domain" description="Response regulatory" evidence="15">
    <location>
        <begin position="500"/>
        <end position="617"/>
    </location>
</feature>
<dbReference type="Pfam" id="PF01627">
    <property type="entry name" value="Hpt"/>
    <property type="match status" value="1"/>
</dbReference>
<dbReference type="EC" id="2.7.13.3" evidence="2"/>
<keyword evidence="6" id="KW-0418">Kinase</keyword>
<evidence type="ECO:0000256" key="12">
    <source>
        <dbReference type="PROSITE-ProRule" id="PRU00169"/>
    </source>
</evidence>
<dbReference type="InterPro" id="IPR008207">
    <property type="entry name" value="Sig_transdc_His_kin_Hpt_dom"/>
</dbReference>
<dbReference type="InterPro" id="IPR036641">
    <property type="entry name" value="HPT_dom_sf"/>
</dbReference>
<gene>
    <name evidence="17" type="ORF">G4223_05250</name>
</gene>
<feature type="modified residue" description="Phosphohistidine" evidence="11">
    <location>
        <position position="680"/>
    </location>
</feature>
<dbReference type="InterPro" id="IPR036890">
    <property type="entry name" value="HATPase_C_sf"/>
</dbReference>
<protein>
    <recommendedName>
        <fullName evidence="10">Sensory/regulatory protein RpfC</fullName>
        <ecNumber evidence="2">2.7.13.3</ecNumber>
    </recommendedName>
</protein>
<dbReference type="AlphaFoldDB" id="A0A7C9UYE1"/>
<dbReference type="Pfam" id="PF00512">
    <property type="entry name" value="HisKA"/>
    <property type="match status" value="1"/>
</dbReference>
<dbReference type="CDD" id="cd16922">
    <property type="entry name" value="HATPase_EvgS-ArcB-TorS-like"/>
    <property type="match status" value="1"/>
</dbReference>
<dbReference type="CDD" id="cd00088">
    <property type="entry name" value="HPT"/>
    <property type="match status" value="1"/>
</dbReference>
<dbReference type="InterPro" id="IPR005467">
    <property type="entry name" value="His_kinase_dom"/>
</dbReference>
<evidence type="ECO:0000313" key="18">
    <source>
        <dbReference type="Proteomes" id="UP000480684"/>
    </source>
</evidence>
<accession>A0A7C9UYE1</accession>
<dbReference type="InterPro" id="IPR003661">
    <property type="entry name" value="HisK_dim/P_dom"/>
</dbReference>
<keyword evidence="8" id="KW-0902">Two-component regulatory system</keyword>
<dbReference type="RefSeq" id="WP_163676043.1">
    <property type="nucleotide sequence ID" value="NZ_JAAIYP010000031.1"/>
</dbReference>
<keyword evidence="3 12" id="KW-0597">Phosphoprotein</keyword>
<dbReference type="Gene3D" id="3.30.565.10">
    <property type="entry name" value="Histidine kinase-like ATPase, C-terminal domain"/>
    <property type="match status" value="1"/>
</dbReference>
<dbReference type="FunFam" id="3.30.565.10:FF:000010">
    <property type="entry name" value="Sensor histidine kinase RcsC"/>
    <property type="match status" value="1"/>
</dbReference>
<organism evidence="17 18">
    <name type="scientific">Magnetospirillum aberrantis SpK</name>
    <dbReference type="NCBI Taxonomy" id="908842"/>
    <lineage>
        <taxon>Bacteria</taxon>
        <taxon>Pseudomonadati</taxon>
        <taxon>Pseudomonadota</taxon>
        <taxon>Alphaproteobacteria</taxon>
        <taxon>Rhodospirillales</taxon>
        <taxon>Rhodospirillaceae</taxon>
        <taxon>Magnetospirillum</taxon>
    </lineage>
</organism>
<dbReference type="Pfam" id="PF00072">
    <property type="entry name" value="Response_reg"/>
    <property type="match status" value="1"/>
</dbReference>
<evidence type="ECO:0000313" key="17">
    <source>
        <dbReference type="EMBL" id="NFV79514.1"/>
    </source>
</evidence>
<evidence type="ECO:0000256" key="3">
    <source>
        <dbReference type="ARBA" id="ARBA00022553"/>
    </source>
</evidence>
<evidence type="ECO:0000256" key="10">
    <source>
        <dbReference type="ARBA" id="ARBA00068150"/>
    </source>
</evidence>
<evidence type="ECO:0000256" key="5">
    <source>
        <dbReference type="ARBA" id="ARBA00022741"/>
    </source>
</evidence>
<dbReference type="GO" id="GO:0005886">
    <property type="term" value="C:plasma membrane"/>
    <property type="evidence" value="ECO:0007669"/>
    <property type="project" value="UniProtKB-SubCell"/>
</dbReference>
<dbReference type="PRINTS" id="PR00344">
    <property type="entry name" value="BCTRLSENSOR"/>
</dbReference>
<dbReference type="Proteomes" id="UP000480684">
    <property type="component" value="Unassembled WGS sequence"/>
</dbReference>
<dbReference type="SUPFAM" id="SSF47226">
    <property type="entry name" value="Histidine-containing phosphotransfer domain, HPT domain"/>
    <property type="match status" value="1"/>
</dbReference>
<dbReference type="GO" id="GO:0005524">
    <property type="term" value="F:ATP binding"/>
    <property type="evidence" value="ECO:0007669"/>
    <property type="project" value="UniProtKB-KW"/>
</dbReference>
<sequence length="734" mass="78331">MADEVLALKDELASTRAAMSRVEQENADLQIELQAAIEHGDAIEAELALANDQMRGEIAERIRAEIRLQRLLDALSEQKADLELIIQTITEHSDEIDVERELANEELRLENERILLAKEQAEELARAKTEFVAVVSHEVRTPMNGVLGMARLLLDTPLTPEQRDMAETVVSSGRLLLNILDDLLDLSKIEAGRLDIEHIDVNLVQLVEECFALMSMRASERGLALAHHVAPDLPAMVVGDPMRLRQVLVNLLGNAIKFTEKGSVTLTVERRPGENDDRLYFAVTDTGIGIGEDGRHRLFNRYAQAATWVARKFGGTGLGLSICHQLAELMGGAIGVDSEPGLGSTFWFWVPLAAADDPGRRCRPARPPGRVLVVEDDDQVAGLLVRTLDGWGMTALRTGADAVTATARAGDVLVTGARLPQDRARALATAAALRAVILCPPGGLGVPDPTGMTVTIGEPPRESALAAALDWLDAPAGSPRPGGDPALNAALPPAMPAGLSVLVVEDNPVNRRVAVGMLERQGHRVAFAENGAKAVEMIQGGDYDLVLMDRHMPVMDGVAAVRAIRALPSPTGAVPVVALTAAATRDEVQDCLAAGMDDFIPKPVTPEHLAEAVARVMAHRQGGGESDFDPAHLDILRSALGGDALAELLPQYHATAQDLLGQLSAAIALRDGKVMAERAHDLKGASAQVGLTGLQRLCAAIEAAVREGRLDDATRLADQVPAAYARGCAWLNDA</sequence>
<evidence type="ECO:0000256" key="13">
    <source>
        <dbReference type="SAM" id="Coils"/>
    </source>
</evidence>
<name>A0A7C9UYE1_9PROT</name>
<dbReference type="SMART" id="SM00387">
    <property type="entry name" value="HATPase_c"/>
    <property type="match status" value="1"/>
</dbReference>
<dbReference type="CDD" id="cd00082">
    <property type="entry name" value="HisKA"/>
    <property type="match status" value="1"/>
</dbReference>
<dbReference type="SMART" id="SM00388">
    <property type="entry name" value="HisKA"/>
    <property type="match status" value="1"/>
</dbReference>
<comment type="caution">
    <text evidence="17">The sequence shown here is derived from an EMBL/GenBank/DDBJ whole genome shotgun (WGS) entry which is preliminary data.</text>
</comment>
<dbReference type="SUPFAM" id="SSF47384">
    <property type="entry name" value="Homodimeric domain of signal transducing histidine kinase"/>
    <property type="match status" value="1"/>
</dbReference>
<dbReference type="PROSITE" id="PS50894">
    <property type="entry name" value="HPT"/>
    <property type="match status" value="1"/>
</dbReference>
<dbReference type="Gene3D" id="1.10.287.130">
    <property type="match status" value="1"/>
</dbReference>
<evidence type="ECO:0000259" key="16">
    <source>
        <dbReference type="PROSITE" id="PS50894"/>
    </source>
</evidence>
<dbReference type="PROSITE" id="PS50109">
    <property type="entry name" value="HIS_KIN"/>
    <property type="match status" value="1"/>
</dbReference>
<dbReference type="PROSITE" id="PS50110">
    <property type="entry name" value="RESPONSE_REGULATORY"/>
    <property type="match status" value="1"/>
</dbReference>
<dbReference type="InterPro" id="IPR001789">
    <property type="entry name" value="Sig_transdc_resp-reg_receiver"/>
</dbReference>
<keyword evidence="13" id="KW-0175">Coiled coil</keyword>
<dbReference type="SMART" id="SM00073">
    <property type="entry name" value="HPT"/>
    <property type="match status" value="1"/>
</dbReference>
<keyword evidence="5" id="KW-0547">Nucleotide-binding</keyword>
<comment type="subunit">
    <text evidence="9">At low DSF concentrations, interacts with RpfF.</text>
</comment>
<dbReference type="Pfam" id="PF02518">
    <property type="entry name" value="HATPase_c"/>
    <property type="match status" value="1"/>
</dbReference>
<dbReference type="EMBL" id="JAAIYP010000031">
    <property type="protein sequence ID" value="NFV79514.1"/>
    <property type="molecule type" value="Genomic_DNA"/>
</dbReference>
<dbReference type="PANTHER" id="PTHR45339">
    <property type="entry name" value="HYBRID SIGNAL TRANSDUCTION HISTIDINE KINASE J"/>
    <property type="match status" value="1"/>
</dbReference>
<keyword evidence="7" id="KW-0067">ATP-binding</keyword>
<dbReference type="SUPFAM" id="SSF52172">
    <property type="entry name" value="CheY-like"/>
    <property type="match status" value="1"/>
</dbReference>
<dbReference type="InterPro" id="IPR003594">
    <property type="entry name" value="HATPase_dom"/>
</dbReference>
<evidence type="ECO:0000256" key="9">
    <source>
        <dbReference type="ARBA" id="ARBA00064003"/>
    </source>
</evidence>
<dbReference type="Gene3D" id="1.20.120.160">
    <property type="entry name" value="HPT domain"/>
    <property type="match status" value="1"/>
</dbReference>